<sequence>MSTAALSHFTSLLSYARTEDLRRVFGGTSLTSRNFGVQFRRGSFAEFESLRWERSGCRLSSLQPVPVLKGRNSVSSDVRARASENDSGAEVDPLGGGDVLVRVISKDAEVSVLCLVATEVVRDAQRRHNAAPTASVALGRALMGTLLLGALKADAETVQALFLGDGPLGQMTAISSEGGYVKGFVGNPLCDPPYKDNGKLDVGLAVGSGVLSIVRNNRNWKQPYTGTVPIYSGEVAEDIAHYLADSEQMDTAMGLGVGLDREIGIRFAGGFLVQILPFCSEETLAKLEENILKMRPISDAPSDCKVSDIVDALLDGVGVGSYNEAIIPTYGPCGTERLKPRMMRAVAMLGPADVQQILDEQGSVEVRCEFCNDVIQFKEADLQEVLQSS</sequence>
<dbReference type="SUPFAM" id="SSF118352">
    <property type="entry name" value="HSP33 redox switch-like"/>
    <property type="match status" value="1"/>
</dbReference>
<dbReference type="InterPro" id="IPR016154">
    <property type="entry name" value="Heat_shock_Hsp33_C"/>
</dbReference>
<keyword evidence="1" id="KW-0963">Cytoplasm</keyword>
<dbReference type="Gramene" id="Pp3c14_23800V3.2">
    <property type="protein sequence ID" value="Pp3c14_23800V3.2"/>
    <property type="gene ID" value="Pp3c14_23800"/>
</dbReference>
<dbReference type="PANTHER" id="PTHR30111:SF1">
    <property type="entry name" value="33 KDA CHAPERONIN"/>
    <property type="match status" value="1"/>
</dbReference>
<accession>A0A2K1JJ23</accession>
<dbReference type="OrthoDB" id="10264121at2759"/>
<evidence type="ECO:0000256" key="4">
    <source>
        <dbReference type="ARBA" id="ARBA00023186"/>
    </source>
</evidence>
<reference evidence="6 8" key="1">
    <citation type="journal article" date="2008" name="Science">
        <title>The Physcomitrella genome reveals evolutionary insights into the conquest of land by plants.</title>
        <authorList>
            <person name="Rensing S."/>
            <person name="Lang D."/>
            <person name="Zimmer A."/>
            <person name="Terry A."/>
            <person name="Salamov A."/>
            <person name="Shapiro H."/>
            <person name="Nishiyama T."/>
            <person name="Perroud P.-F."/>
            <person name="Lindquist E."/>
            <person name="Kamisugi Y."/>
            <person name="Tanahashi T."/>
            <person name="Sakakibara K."/>
            <person name="Fujita T."/>
            <person name="Oishi K."/>
            <person name="Shin-I T."/>
            <person name="Kuroki Y."/>
            <person name="Toyoda A."/>
            <person name="Suzuki Y."/>
            <person name="Hashimoto A."/>
            <person name="Yamaguchi K."/>
            <person name="Sugano A."/>
            <person name="Kohara Y."/>
            <person name="Fujiyama A."/>
            <person name="Anterola A."/>
            <person name="Aoki S."/>
            <person name="Ashton N."/>
            <person name="Barbazuk W.B."/>
            <person name="Barker E."/>
            <person name="Bennetzen J."/>
            <person name="Bezanilla M."/>
            <person name="Blankenship R."/>
            <person name="Cho S.H."/>
            <person name="Dutcher S."/>
            <person name="Estelle M."/>
            <person name="Fawcett J.A."/>
            <person name="Gundlach H."/>
            <person name="Hanada K."/>
            <person name="Heyl A."/>
            <person name="Hicks K.A."/>
            <person name="Hugh J."/>
            <person name="Lohr M."/>
            <person name="Mayer K."/>
            <person name="Melkozernov A."/>
            <person name="Murata T."/>
            <person name="Nelson D."/>
            <person name="Pils B."/>
            <person name="Prigge M."/>
            <person name="Reiss B."/>
            <person name="Renner T."/>
            <person name="Rombauts S."/>
            <person name="Rushton P."/>
            <person name="Sanderfoot A."/>
            <person name="Schween G."/>
            <person name="Shiu S.-H."/>
            <person name="Stueber K."/>
            <person name="Theodoulou F.L."/>
            <person name="Tu H."/>
            <person name="Van de Peer Y."/>
            <person name="Verrier P.J."/>
            <person name="Waters E."/>
            <person name="Wood A."/>
            <person name="Yang L."/>
            <person name="Cove D."/>
            <person name="Cuming A."/>
            <person name="Hasebe M."/>
            <person name="Lucas S."/>
            <person name="Mishler D.B."/>
            <person name="Reski R."/>
            <person name="Grigoriev I."/>
            <person name="Quatrano R.S."/>
            <person name="Boore J.L."/>
        </authorList>
    </citation>
    <scope>NUCLEOTIDE SEQUENCE [LARGE SCALE GENOMIC DNA]</scope>
    <source>
        <strain evidence="7 8">cv. Gransden 2004</strain>
    </source>
</reference>
<dbReference type="Proteomes" id="UP000006727">
    <property type="component" value="Chromosome 14"/>
</dbReference>
<evidence type="ECO:0000256" key="3">
    <source>
        <dbReference type="ARBA" id="ARBA00023157"/>
    </source>
</evidence>
<dbReference type="SUPFAM" id="SSF64397">
    <property type="entry name" value="Hsp33 domain"/>
    <property type="match status" value="1"/>
</dbReference>
<dbReference type="PaxDb" id="3218-PP1S69_69V6.1"/>
<dbReference type="KEGG" id="ppp:112291586"/>
<dbReference type="InterPro" id="IPR000397">
    <property type="entry name" value="Heat_shock_Hsp33"/>
</dbReference>
<dbReference type="InterPro" id="IPR016153">
    <property type="entry name" value="Heat_shock_Hsp33_N"/>
</dbReference>
<name>A0A2K1JJ23_PHYPA</name>
<evidence type="ECO:0000256" key="2">
    <source>
        <dbReference type="ARBA" id="ARBA00022833"/>
    </source>
</evidence>
<dbReference type="Gene3D" id="3.90.1280.10">
    <property type="entry name" value="HSP33 redox switch-like"/>
    <property type="match status" value="1"/>
</dbReference>
<reference evidence="7" key="3">
    <citation type="submission" date="2020-12" db="UniProtKB">
        <authorList>
            <consortium name="EnsemblPlants"/>
        </authorList>
    </citation>
    <scope>IDENTIFICATION</scope>
</reference>
<dbReference type="STRING" id="3218.A0A2K1JJ23"/>
<dbReference type="EnsemblPlants" id="Pp3c14_23800V3.2">
    <property type="protein sequence ID" value="Pp3c14_23800V3.2"/>
    <property type="gene ID" value="Pp3c14_23800"/>
</dbReference>
<dbReference type="EMBL" id="ABEU02000014">
    <property type="protein sequence ID" value="PNR41554.1"/>
    <property type="molecule type" value="Genomic_DNA"/>
</dbReference>
<dbReference type="Gene3D" id="3.55.30.10">
    <property type="entry name" value="Hsp33 domain"/>
    <property type="match status" value="1"/>
</dbReference>
<dbReference type="Pfam" id="PF01430">
    <property type="entry name" value="HSP33"/>
    <property type="match status" value="1"/>
</dbReference>
<evidence type="ECO:0000313" key="8">
    <source>
        <dbReference type="Proteomes" id="UP000006727"/>
    </source>
</evidence>
<dbReference type="AlphaFoldDB" id="A0A2K1JJ23"/>
<keyword evidence="3" id="KW-1015">Disulfide bond</keyword>
<gene>
    <name evidence="7" type="primary">LOC112291586</name>
    <name evidence="6" type="ORF">PHYPA_018957</name>
</gene>
<evidence type="ECO:0000256" key="1">
    <source>
        <dbReference type="ARBA" id="ARBA00022490"/>
    </source>
</evidence>
<keyword evidence="8" id="KW-1185">Reference proteome</keyword>
<proteinExistence type="predicted"/>
<dbReference type="GO" id="GO:0044183">
    <property type="term" value="F:protein folding chaperone"/>
    <property type="evidence" value="ECO:0000318"/>
    <property type="project" value="GO_Central"/>
</dbReference>
<dbReference type="Gramene" id="Pp3c14_23800V3.1">
    <property type="protein sequence ID" value="Pp3c14_23800V3.1"/>
    <property type="gene ID" value="Pp3c14_23800"/>
</dbReference>
<organism evidence="6">
    <name type="scientific">Physcomitrium patens</name>
    <name type="common">Spreading-leaved earth moss</name>
    <name type="synonym">Physcomitrella patens</name>
    <dbReference type="NCBI Taxonomy" id="3218"/>
    <lineage>
        <taxon>Eukaryota</taxon>
        <taxon>Viridiplantae</taxon>
        <taxon>Streptophyta</taxon>
        <taxon>Embryophyta</taxon>
        <taxon>Bryophyta</taxon>
        <taxon>Bryophytina</taxon>
        <taxon>Bryopsida</taxon>
        <taxon>Funariidae</taxon>
        <taxon>Funariales</taxon>
        <taxon>Funariaceae</taxon>
        <taxon>Physcomitrium</taxon>
    </lineage>
</organism>
<dbReference type="GO" id="GO:0051082">
    <property type="term" value="F:unfolded protein binding"/>
    <property type="evidence" value="ECO:0007669"/>
    <property type="project" value="InterPro"/>
</dbReference>
<dbReference type="EnsemblPlants" id="Pp3c14_23800V3.1">
    <property type="protein sequence ID" value="Pp3c14_23800V3.1"/>
    <property type="gene ID" value="Pp3c14_23800"/>
</dbReference>
<evidence type="ECO:0000313" key="6">
    <source>
        <dbReference type="EMBL" id="PNR41554.1"/>
    </source>
</evidence>
<keyword evidence="4" id="KW-0143">Chaperone</keyword>
<protein>
    <submittedName>
        <fullName evidence="6 7">Uncharacterized protein</fullName>
    </submittedName>
</protein>
<dbReference type="CDD" id="cd00498">
    <property type="entry name" value="Hsp33"/>
    <property type="match status" value="1"/>
</dbReference>
<reference evidence="6 8" key="2">
    <citation type="journal article" date="2018" name="Plant J.">
        <title>The Physcomitrella patens chromosome-scale assembly reveals moss genome structure and evolution.</title>
        <authorList>
            <person name="Lang D."/>
            <person name="Ullrich K.K."/>
            <person name="Murat F."/>
            <person name="Fuchs J."/>
            <person name="Jenkins J."/>
            <person name="Haas F.B."/>
            <person name="Piednoel M."/>
            <person name="Gundlach H."/>
            <person name="Van Bel M."/>
            <person name="Meyberg R."/>
            <person name="Vives C."/>
            <person name="Morata J."/>
            <person name="Symeonidi A."/>
            <person name="Hiss M."/>
            <person name="Muchero W."/>
            <person name="Kamisugi Y."/>
            <person name="Saleh O."/>
            <person name="Blanc G."/>
            <person name="Decker E.L."/>
            <person name="van Gessel N."/>
            <person name="Grimwood J."/>
            <person name="Hayes R.D."/>
            <person name="Graham S.W."/>
            <person name="Gunter L.E."/>
            <person name="McDaniel S.F."/>
            <person name="Hoernstein S.N.W."/>
            <person name="Larsson A."/>
            <person name="Li F.W."/>
            <person name="Perroud P.F."/>
            <person name="Phillips J."/>
            <person name="Ranjan P."/>
            <person name="Rokshar D.S."/>
            <person name="Rothfels C.J."/>
            <person name="Schneider L."/>
            <person name="Shu S."/>
            <person name="Stevenson D.W."/>
            <person name="Thummler F."/>
            <person name="Tillich M."/>
            <person name="Villarreal Aguilar J.C."/>
            <person name="Widiez T."/>
            <person name="Wong G.K."/>
            <person name="Wymore A."/>
            <person name="Zhang Y."/>
            <person name="Zimmer A.D."/>
            <person name="Quatrano R.S."/>
            <person name="Mayer K.F.X."/>
            <person name="Goodstein D."/>
            <person name="Casacuberta J.M."/>
            <person name="Vandepoele K."/>
            <person name="Reski R."/>
            <person name="Cuming A.C."/>
            <person name="Tuskan G.A."/>
            <person name="Maumus F."/>
            <person name="Salse J."/>
            <person name="Schmutz J."/>
            <person name="Rensing S.A."/>
        </authorList>
    </citation>
    <scope>NUCLEOTIDE SEQUENCE [LARGE SCALE GENOMIC DNA]</scope>
    <source>
        <strain evidence="7 8">cv. Gransden 2004</strain>
    </source>
</reference>
<evidence type="ECO:0000256" key="5">
    <source>
        <dbReference type="ARBA" id="ARBA00023284"/>
    </source>
</evidence>
<keyword evidence="5" id="KW-0676">Redox-active center</keyword>
<dbReference type="GeneID" id="112291586"/>
<dbReference type="PANTHER" id="PTHR30111">
    <property type="entry name" value="33 KDA CHAPERONIN"/>
    <property type="match status" value="1"/>
</dbReference>
<dbReference type="Gramene" id="Pp3c14_23800V3.3">
    <property type="protein sequence ID" value="Pp3c14_23800V3.3"/>
    <property type="gene ID" value="Pp3c14_23800"/>
</dbReference>
<evidence type="ECO:0000313" key="7">
    <source>
        <dbReference type="EnsemblPlants" id="Pp3c14_23800V3.1"/>
    </source>
</evidence>
<keyword evidence="2" id="KW-0862">Zinc</keyword>
<dbReference type="OMA" id="CPCSKDR"/>
<dbReference type="EnsemblPlants" id="Pp3c14_23800V3.3">
    <property type="protein sequence ID" value="Pp3c14_23800V3.3"/>
    <property type="gene ID" value="Pp3c14_23800"/>
</dbReference>
<dbReference type="GO" id="GO:0005737">
    <property type="term" value="C:cytoplasm"/>
    <property type="evidence" value="ECO:0000318"/>
    <property type="project" value="GO_Central"/>
</dbReference>
<dbReference type="GO" id="GO:0042026">
    <property type="term" value="P:protein refolding"/>
    <property type="evidence" value="ECO:0000318"/>
    <property type="project" value="GO_Central"/>
</dbReference>
<dbReference type="RefSeq" id="XP_024394960.1">
    <property type="nucleotide sequence ID" value="XM_024539192.2"/>
</dbReference>